<dbReference type="Proteomes" id="UP000621510">
    <property type="component" value="Unassembled WGS sequence"/>
</dbReference>
<name>A0ABS1Q911_9ACTN</name>
<proteinExistence type="predicted"/>
<protein>
    <submittedName>
        <fullName evidence="1">Uncharacterized protein</fullName>
    </submittedName>
</protein>
<dbReference type="RefSeq" id="WP_201858800.1">
    <property type="nucleotide sequence ID" value="NZ_JAERRG010000104.1"/>
</dbReference>
<reference evidence="1 2" key="1">
    <citation type="submission" date="2021-01" db="EMBL/GenBank/DDBJ databases">
        <title>WGS of actinomycetes isolated from Thailand.</title>
        <authorList>
            <person name="Thawai C."/>
        </authorList>
    </citation>
    <scope>NUCLEOTIDE SEQUENCE [LARGE SCALE GENOMIC DNA]</scope>
    <source>
        <strain evidence="1 2">CA3R110</strain>
    </source>
</reference>
<sequence length="127" mass="13971">MLTGHTRAVAALIRDAGTDRDITDRATVLHTESTAAGLPWLTPLIQTTVAFHHSIRGAQDDLTATIDRLREATANGDFAYYVDIATAMGDLPQPADSAIQWLDDAHTVRERWRALVTARQDHLRGVQ</sequence>
<evidence type="ECO:0000313" key="1">
    <source>
        <dbReference type="EMBL" id="MBL1121064.1"/>
    </source>
</evidence>
<organism evidence="1 2">
    <name type="scientific">Streptomyces endocoffeicus</name>
    <dbReference type="NCBI Taxonomy" id="2898945"/>
    <lineage>
        <taxon>Bacteria</taxon>
        <taxon>Bacillati</taxon>
        <taxon>Actinomycetota</taxon>
        <taxon>Actinomycetes</taxon>
        <taxon>Kitasatosporales</taxon>
        <taxon>Streptomycetaceae</taxon>
        <taxon>Streptomyces</taxon>
    </lineage>
</organism>
<dbReference type="EMBL" id="JAERRG010000104">
    <property type="protein sequence ID" value="MBL1121064.1"/>
    <property type="molecule type" value="Genomic_DNA"/>
</dbReference>
<keyword evidence="2" id="KW-1185">Reference proteome</keyword>
<comment type="caution">
    <text evidence="1">The sequence shown here is derived from an EMBL/GenBank/DDBJ whole genome shotgun (WGS) entry which is preliminary data.</text>
</comment>
<accession>A0ABS1Q911</accession>
<gene>
    <name evidence="1" type="ORF">JK364_53925</name>
</gene>
<evidence type="ECO:0000313" key="2">
    <source>
        <dbReference type="Proteomes" id="UP000621510"/>
    </source>
</evidence>